<feature type="domain" description="EGF-like" evidence="6">
    <location>
        <begin position="2393"/>
        <end position="2429"/>
    </location>
</feature>
<feature type="domain" description="EGF-like" evidence="6">
    <location>
        <begin position="3241"/>
        <end position="3280"/>
    </location>
</feature>
<dbReference type="GO" id="GO:0005576">
    <property type="term" value="C:extracellular region"/>
    <property type="evidence" value="ECO:0007669"/>
    <property type="project" value="InterPro"/>
</dbReference>
<feature type="domain" description="EGF-like" evidence="6">
    <location>
        <begin position="4629"/>
        <end position="4667"/>
    </location>
</feature>
<feature type="domain" description="EGF-like" evidence="6">
    <location>
        <begin position="3728"/>
        <end position="3765"/>
    </location>
</feature>
<evidence type="ECO:0000313" key="8">
    <source>
        <dbReference type="EnsemblMetazoa" id="ACON029234-PA"/>
    </source>
</evidence>
<dbReference type="FunFam" id="2.10.25.10:FF:000555">
    <property type="entry name" value="Dumpy, isoform I"/>
    <property type="match status" value="1"/>
</dbReference>
<sequence>MMQTLRKHSSILAKMKIFLPLVVWIILLFRTTNAQLSASRKHVGIFGLKHEVFFLNLEDGYFGCQVNESTDYLQLYELSKLCDGTSDCYMGSDELRNKLKCTNDCDKDGTACSNGVCLDGQCHCNDGFGGCNCQVPDENECKYRPCDVFAHCTNTLGSFTCTCFPGYQGDGLHCEDIDECQDPNIAQRCVENAECCNLPAHFVCKCKPGFEGDGEERCADINECLDPQACGLNAECVNLPGNYTCQCREGYYGDPYNGCVDVDECVQPGVCGPGAICTNLEGGYRCDCPQGFDGDARSAQGCLDYDECARSPCGRNALCRNEVGSFRCECQQGFSGDPMTDCQAACSETDECNQDEVCSNGQCVNPCHEVNACGMNAECLMGAHAKQCSCPAGFTGDAAVECVRVPISCASNTDCTDGSICKESMCLPRCRNDQECALNEKCLQGSCMLTCRLDNDCFLGHICLAGRCVYGCHADSDCSASETCRDNRCVNPCQENPCGPNAACTVVNHRASCSCFSGMVPSPTAKVGCVRAPALQCSENRDCADGTSCIDRLCRPVCANDQSCLNNERCDGGSCKPICRKDDDCRTGEICQGQTCMIGCRSDGGCADHLTCSGQQCVDPCQEPTACGTNAECVVVGHRKQCSCPAGLVGDPFSLGCRQETRLCQARTDCPKGQACYGGTCMQTCRNDQNCLADERCVRGTCRTVCNSDAACGDGLICEGRICQAGCRSDNQCSNTQACINKKCTDPCATLGQCGSCSECKVIDHGVQCSCPQGYLGNPLLSCSPPAEKCNAQCTCDEDGMYCVKACRQQKDCGCGQTCHRGKCRSKCNPGNCPAGLLCQNGACVAGCRTNADCPSERSCTNGKCVDPCAGGRACGKNALCQVSDHRSLCLCPDGFQGDPSVGCEQYECQTNDDCELDKKCASGKCINPCLSPGACGLNAQCRVVNRQAQCSCTPGFFGNARHECQPVQKNGCAQNPCGENTICREDENGYECSCQPGCVGDPRQGCLCEEKLKKDDCEQYACGTNAVCRMTEWGAPSCVCLPTHPHGDPYMSCTHDDTATDCRTTGCAEGECVRDGAKFICRKELGCRHSNECPLERSCINGICVDPCRSGNPCDIGEECEVQNHETVCVKLCQCEKASDCAGGLICDGCNCVQKDTDRTTGCEHCPPGIPCDPITGGCVKEPPGSPKTPEPCQSDNDCLNNEACYMGLCENPCLFDGVCAETATCQAKMHRPICTCPPGHEGNPTIKCTVLESIQCTTNDECSLTEACVGNVCQRPCDVKNTCTANAVCINTNHGTDCSCIDGYHGNGFVQCVPVTTVGSVCQYNEDCPPDKLCDRLNRICINPCQADSCGDNAECFAVNHGIDCRCRAGYVGNAYIECTQHQGCLSDRQCNDNEACIQGRCSSPCQCGPNAMCDVKRHKAVCRCPPGYGGNARTGCNPPSNPCEPNPCGINAMCEIDNGSPVCFCPRGLTGNPFKNCIPEGNECTPNPCGPNSGCRKINGKPTCFCLPEFEGNPPQTPCTLPQNPCVPSPCGPNTQCTILSNGYAKCTCVPGYIESPNTIRGCVEPSSPCDPNPCGFGAICDATRNPVCYCPDSMIGNPYRSCLEPVMTPELCQPGPCGANADCYVAEGREQCYCKPNFIGDPYGGCVEQPRSVCEPNPCGPGAECVLLVDGAPGCRCPPGLSGDPTTTGCHAFECLSDDQCAADKACIGLRCADPCPGSCGAGAHCRVEKHHPVCFCDAGLTGNPAVQCYSLDERPRDACNPSPCGTNARCSVRNKRPVCKCLTNYHGDPRKGCKPECDINSDCTPDKSCVNHKCVSPCALGTVCGVNAECSVNYHTPMCKCPSGYTGDAFVQCVPIPEDRNMTRQPCSSDPCGPGEVCSIYGNDVALCDPCVAPDAIHNPRCRPQCVLNTDCPFNMACLQSECRDPCPGSCGYNALCTVERHRPVCYCPPEMYGNPYEQCKPQESPRETCASIRCGANTQCKQQNGVLACVCKKNYYGDPLIGCRPECVVNTDCPISKACVNSRCVDPCVDACGVSAQCKVVNHLPICFCPPTHTGDALVACTERTYLPPDNTPCDPNPCGPNSKCRTTPDGYAICSCLPGYRGVPPACQAECMINAECPQNKACINLKCADPCPGTCGVGARCEVLNHNPICSCGANQQGDPFVICEARQNEPPVEQKNPCDPSPCGPNSICQVRGRRPVCSCQPNFIGSPPACRPECVLSSECPQDKACINEKCQNPCANACGANADCHIVAHSAFCSCRAGFEGDAFIGCSAVPKDTPKDVCYPNPCAENAVCSEHNGAAKCTCITPYLGDPYNTGCRPECVLNSDCPSHTACVNQHCRDPCPGVCGTNADCTVANHIPVCECSRGYVGDPFRGCRREVPPPVAPKDPCASCPSNSVCRVVGGRPTCSCPEGYRGTPPACRPECSSSEECPHDRSCINLKCADPCPGLCGINAQCQVINHKPFCSCQRDMIGNPFEQCYPKPAEPVHPCQPSPCGAYSECREIDNRAVCTCAAGMLGTPPNCRPECETDQDCPSNRACFNQKCRDPCVGSCGYNAQCSTRNHRPECYCVDGFEGDPYSGCNPVAIKRDEIIDPCNPSPCGSNAICKDRNGAGSCKCMPNYFGDPYVNCRPECVQSSECPSTKACVNMRCIDPCLGTCGLNSECRVHNHSPYCSCSPGYTGNPSQACRPIVVENLPARHPIDPCSPSPCGPYSICRVLDGHPVCSCQISCSGVPPNCRPECLINAECPRDRTCINQRCIDPCPGTCGMNARCRVVNHNPICSCNAGFIGDPFVQCSPEPTQPILEEEYRNPCQPSPCGVNSVCKVHNNRAVCSCLPNYVGRPPSCRPECAVDSECPMNLACINEKCRNPCLGSCGVNTECAVVAHKPLCSCTPGYSGDPFAGCSIIPIVQQETPMPCNPSPCGANAICKERNGAGSCTCAPEYFGDPYVGCRPECVMNSDCPRTRACINNKCQDPCPGTCGVNAECHVVNHAPSCVCLTGFIGNPFTECRPQPEIRDEPVVQPCQPSPCGPNSVCRVLNNHAVCTCKQNYIGSPPNCRPECVVSSECPLDKSCVKTKCVDPCPGTCGFNARCQVVNHNPICSCKAGFTGDPFVRCIPEERRPVVQETPTDPCIPSPCGPNSQCKAVGHTAACSCLPNYIGRAPNCRPECTSNSQCTPMKACINERCGDPCPGSCGSNALCTVQNHQPNCRCIEGYEGDPYTSCSPVIIHREPEIVDPCNPSPCGINAECNVRNNAGSCTCVKDYYGDPYHECRPECMLSSDCPNTRACLNNKCVDPCPGMCGLNAECFVMNHSPSCSCLPGYTGNPSQACREIPKQIEHTPIDPCRPSPCGPYSQCRNVNEHAVCSCQANYIGSPPACRPECTVSSECAMDKACIKQSCLDPCPGTCGFNARCTVINHNPICSCPSGFTGDPFERCVPEEKQVVQAEPTNPCLPSPCGPNSQCRAVGNVPACSCLPNYVGRAPNCRPECTINAECSGNLACVNEKCADPCPGSCGPYAVCRVIEHSPSCSCQTGYTGDPFSGCTVIPLTPVREESRNPCNPSPCGSNAVCKERNGAGSCTCLPDYFGDPYSGCRPECVTNSDCPRVRACVNNKCADPCPGVCGIDAECYVVNHSPSCACRPGYTGDPFTQCRPPEQPKQNEPINPCTPSPCGPNSICRESNGHAVCTCQASFIGTPPNCRPECIVSSECALDKACIGQKCNDPCPGTCGQNARCQVVNHNPICSCSLGFTGDPFVRCVPVEKAPVVQDPVDPCVPSPCGPNSVCRAIGSTPACSCLPNYIGRAPNCRPECMLNAECPATLACVNERCTNPCVGSCGINARCTVVKHNPICECEAGFTGDPFSVCTEIIPIRDVEPVNPCNPSPCGANAVCKERNGAGSCTCMPEYFGDPYTGCRPECVQNTDCEKSKACMNNKCRDPCPGVCGLNAECVVQNHSPVCFCLEGYTGDPASTCTLAEIVTERPKTPGCQPSPCGPNSQCREINGHPVCSCLAGYIGTPPMCRPECVVSSECSQDRACVNKKCVDPCPGTCGAEARCQVVNHNPICSCPPGFTGDPFVQCAKKEEQKDITPVNPCVPSPCGPNSNCRTVGSQPACSCAANYIGRPPNCRPECTRDAECPSNLACQNEKCVDPCAAGCGLNAVCRVINHKPVCTCDEGFEGNPLEQCSRILPPTTERLTPCTPSPCGPNAECRERNNAGACYCLTGYEGNPYDVFSGCRRECDVNADCPDKLACVQYKCVDPCPGVCGAQALCEIQNHVPTCICPEGTVGDPFVQCNLRMADPVTPASPVCDKYTCGPNSICRIQNGVAVCKCQPDMVGSPPNCRPECQQNSDCEANRACVNLKCIDPCPGSCGQNANCNIINHNPICSCAPGFTGDPFTRCYKEIVTTSTTEAPRALCTPSPCGPNAECKVIGDREACSCLPGYIGAPPSCRPECILSTECADNQACIRQKCEDPCPGSCGLNAKCSVSRHTPSCSCDAGFTGDPFTGCQAIIEDVPVLNPCNPSPCGANAQCREQNGAGACTCIEDHFGNPYEGCRPECVLNSDCPSNRACVRNKCQDPCPGTCGQNADCQVVNHLPSCTCFPGYEGDPFRYCNIQQREPVQEYVNPCQPSPCGPNSQCREVNGQAVCSCLPTYVGSPPGCRPECVVSSECALNKACVNQKCVDPCPGTCGTNARCNVNNHSPICSCQSGFTGDPFTRCYPIPPPVQDTPIVVRNPCVPSPCGPNSQCRDVNGSPSCSCLINYIGSPPNCRPECTINAECPSNQACMNEKCRDPCPGSCGINARCNVINHTPICTCEEGYTGDPFTSCRPMPPPPPEPVNDDPCNPSPCGANAQCQNGICTCLPEYQGDPYRGCRPECVLNSDCARDRACIRSKCVDPCPGTCGQDALCEVINHIPMCRCPDGMAGNAFVQCRPQQAPVVTNPCSPSPCGPNSQCREINGQAVCSC</sequence>
<dbReference type="SMART" id="SM00286">
    <property type="entry name" value="PTI"/>
    <property type="match status" value="9"/>
</dbReference>
<feature type="domain" description="EGF-like" evidence="6">
    <location>
        <begin position="4095"/>
        <end position="4133"/>
    </location>
</feature>
<feature type="domain" description="EGF-like" evidence="6">
    <location>
        <begin position="220"/>
        <end position="260"/>
    </location>
</feature>
<dbReference type="InterPro" id="IPR049883">
    <property type="entry name" value="NOTCH1_EGF-like"/>
</dbReference>
<feature type="disulfide bond" evidence="5">
    <location>
        <begin position="3517"/>
        <end position="3527"/>
    </location>
</feature>
<feature type="domain" description="EGF-like" evidence="6">
    <location>
        <begin position="3562"/>
        <end position="3601"/>
    </location>
</feature>
<feature type="domain" description="EGF-like" evidence="6">
    <location>
        <begin position="3135"/>
        <end position="3173"/>
    </location>
</feature>
<feature type="disulfide bond" evidence="5">
    <location>
        <begin position="3410"/>
        <end position="3420"/>
    </location>
</feature>
<feature type="domain" description="EGF-like" evidence="6">
    <location>
        <begin position="3455"/>
        <end position="3493"/>
    </location>
</feature>
<protein>
    <recommendedName>
        <fullName evidence="10">Dumpy</fullName>
    </recommendedName>
</protein>
<dbReference type="Gene3D" id="2.90.20.10">
    <property type="entry name" value="Plasmodium vivax P25 domain"/>
    <property type="match status" value="1"/>
</dbReference>
<feature type="domain" description="EGF-like" evidence="6">
    <location>
        <begin position="3301"/>
        <end position="3335"/>
    </location>
</feature>
<feature type="domain" description="EGF-like" evidence="6">
    <location>
        <begin position="3086"/>
        <end position="3123"/>
    </location>
</feature>
<dbReference type="InterPro" id="IPR008197">
    <property type="entry name" value="WAP_dom"/>
</dbReference>
<evidence type="ECO:0000256" key="3">
    <source>
        <dbReference type="ARBA" id="ARBA00022737"/>
    </source>
</evidence>
<dbReference type="InterPro" id="IPR000152">
    <property type="entry name" value="EGF-type_Asp/Asn_hydroxyl_site"/>
</dbReference>
<feature type="domain" description="EGF-like" evidence="6">
    <location>
        <begin position="4154"/>
        <end position="4191"/>
    </location>
</feature>
<dbReference type="GO" id="GO:0030414">
    <property type="term" value="F:peptidase inhibitor activity"/>
    <property type="evidence" value="ECO:0007669"/>
    <property type="project" value="InterPro"/>
</dbReference>
<feature type="domain" description="EGF-like" evidence="6">
    <location>
        <begin position="927"/>
        <end position="966"/>
    </location>
</feature>
<feature type="domain" description="EGF-like" evidence="6">
    <location>
        <begin position="304"/>
        <end position="343"/>
    </location>
</feature>
<dbReference type="PROSITE" id="PS01187">
    <property type="entry name" value="EGF_CA"/>
    <property type="match status" value="3"/>
</dbReference>
<feature type="domain" description="EGF-like" evidence="6">
    <location>
        <begin position="2493"/>
        <end position="2531"/>
    </location>
</feature>
<feature type="domain" description="WAP" evidence="7">
    <location>
        <begin position="4113"/>
        <end position="4171"/>
    </location>
</feature>
<dbReference type="Pfam" id="PF07645">
    <property type="entry name" value="EGF_CA"/>
    <property type="match status" value="3"/>
</dbReference>
<feature type="domain" description="EGF-like" evidence="6">
    <location>
        <begin position="2815"/>
        <end position="2853"/>
    </location>
</feature>
<feature type="disulfide bond" evidence="5">
    <location>
        <begin position="4051"/>
        <end position="4061"/>
    </location>
</feature>
<dbReference type="InterPro" id="IPR048407">
    <property type="entry name" value="Dumpy_DPY"/>
</dbReference>
<feature type="disulfide bond" evidence="5">
    <location>
        <begin position="3731"/>
        <end position="3741"/>
    </location>
</feature>
<feature type="domain" description="EGF-like" evidence="6">
    <location>
        <begin position="176"/>
        <end position="219"/>
    </location>
</feature>
<proteinExistence type="predicted"/>
<reference evidence="8" key="2">
    <citation type="submission" date="2020-05" db="UniProtKB">
        <authorList>
            <consortium name="EnsemblMetazoa"/>
        </authorList>
    </citation>
    <scope>IDENTIFICATION</scope>
    <source>
        <strain evidence="8">Ngousso</strain>
    </source>
</reference>
<dbReference type="VEuPathDB" id="VectorBase:ACON029234"/>
<keyword evidence="9" id="KW-1185">Reference proteome</keyword>
<dbReference type="Proteomes" id="UP001105220">
    <property type="component" value="Unplaced"/>
</dbReference>
<accession>A0A6E8WA44</accession>
<feature type="domain" description="EGF-like" evidence="6">
    <location>
        <begin position="3027"/>
        <end position="3065"/>
    </location>
</feature>
<feature type="disulfide bond" evidence="5">
    <location>
        <begin position="3089"/>
        <end position="3099"/>
    </location>
</feature>
<feature type="domain" description="EGF-like" evidence="6">
    <location>
        <begin position="4738"/>
        <end position="4776"/>
    </location>
</feature>
<feature type="disulfide bond" evidence="5">
    <location>
        <begin position="4372"/>
        <end position="4382"/>
    </location>
</feature>
<evidence type="ECO:0000256" key="2">
    <source>
        <dbReference type="ARBA" id="ARBA00022729"/>
    </source>
</evidence>
<feature type="domain" description="EGF-like" evidence="6">
    <location>
        <begin position="137"/>
        <end position="175"/>
    </location>
</feature>
<dbReference type="SUPFAM" id="SSF57184">
    <property type="entry name" value="Growth factor receptor domain"/>
    <property type="match status" value="3"/>
</dbReference>
<dbReference type="PANTHER" id="PTHR22963">
    <property type="entry name" value="ENDOGLIN-RELATED"/>
    <property type="match status" value="1"/>
</dbReference>
<reference key="1">
    <citation type="journal article" date="2019" name="Genes (Basel)">
        <title>A High-Quality De novo Genome Assembly from a Single Mosquito Using PacBio Sequencing.</title>
        <authorList>
            <person name="Kingan S.B."/>
            <person name="Heaton H."/>
            <person name="Cudini J."/>
            <person name="Lambert C.C."/>
            <person name="Baybayan P."/>
            <person name="Galvin B.D."/>
            <person name="Durbin R."/>
            <person name="Korlach J."/>
            <person name="Lawniczak M.K.N."/>
        </authorList>
    </citation>
    <scope>NUCLEOTIDE SEQUENCE [LARGE SCALE GENOMIC DNA]</scope>
    <source>
        <strain>Mali-NIH</strain>
    </source>
</reference>
<feature type="domain" description="EGF-like" evidence="6">
    <location>
        <begin position="2658"/>
        <end position="2692"/>
    </location>
</feature>
<comment type="caution">
    <text evidence="5">Lacks conserved residue(s) required for the propagation of feature annotation.</text>
</comment>
<evidence type="ECO:0000259" key="6">
    <source>
        <dbReference type="PROSITE" id="PS50026"/>
    </source>
</evidence>
<feature type="disulfide bond" evidence="5">
    <location>
        <begin position="3945"/>
        <end position="3955"/>
    </location>
</feature>
<feature type="domain" description="EGF-like" evidence="6">
    <location>
        <begin position="3514"/>
        <end position="3548"/>
    </location>
</feature>
<feature type="domain" description="EGF-like" evidence="6">
    <location>
        <begin position="969"/>
        <end position="1008"/>
    </location>
</feature>
<feature type="domain" description="EGF-like" evidence="6">
    <location>
        <begin position="261"/>
        <end position="298"/>
    </location>
</feature>
<dbReference type="SUPFAM" id="SSF57196">
    <property type="entry name" value="EGF/Laminin"/>
    <property type="match status" value="2"/>
</dbReference>
<dbReference type="SMART" id="SM00274">
    <property type="entry name" value="FOLN"/>
    <property type="match status" value="25"/>
</dbReference>
<keyword evidence="3" id="KW-0677">Repeat</keyword>
<feature type="domain" description="EGF-like" evidence="6">
    <location>
        <begin position="3989"/>
        <end position="4027"/>
    </location>
</feature>
<feature type="disulfide bond" evidence="5">
    <location>
        <begin position="2661"/>
        <end position="2671"/>
    </location>
</feature>
<feature type="disulfide bond" evidence="5">
    <location>
        <begin position="4157"/>
        <end position="4167"/>
    </location>
</feature>
<dbReference type="GO" id="GO:0005509">
    <property type="term" value="F:calcium ion binding"/>
    <property type="evidence" value="ECO:0007669"/>
    <property type="project" value="InterPro"/>
</dbReference>
<feature type="domain" description="EGF-like" evidence="6">
    <location>
        <begin position="4418"/>
        <end position="4456"/>
    </location>
</feature>
<organism evidence="8 9">
    <name type="scientific">Anopheles coluzzii</name>
    <name type="common">African malaria mosquito</name>
    <dbReference type="NCBI Taxonomy" id="1518534"/>
    <lineage>
        <taxon>Eukaryota</taxon>
        <taxon>Metazoa</taxon>
        <taxon>Ecdysozoa</taxon>
        <taxon>Arthropoda</taxon>
        <taxon>Hexapoda</taxon>
        <taxon>Insecta</taxon>
        <taxon>Pterygota</taxon>
        <taxon>Neoptera</taxon>
        <taxon>Endopterygota</taxon>
        <taxon>Diptera</taxon>
        <taxon>Nematocera</taxon>
        <taxon>Culicoidea</taxon>
        <taxon>Culicidae</taxon>
        <taxon>Anophelinae</taxon>
        <taxon>Anopheles</taxon>
    </lineage>
</organism>
<feature type="domain" description="EGF-like" evidence="6">
    <location>
        <begin position="1483"/>
        <end position="1519"/>
    </location>
</feature>
<evidence type="ECO:0000256" key="1">
    <source>
        <dbReference type="ARBA" id="ARBA00022536"/>
    </source>
</evidence>
<dbReference type="InterPro" id="IPR003645">
    <property type="entry name" value="Fol_N"/>
</dbReference>
<dbReference type="SMART" id="SM00179">
    <property type="entry name" value="EGF_CA"/>
    <property type="match status" value="15"/>
</dbReference>
<keyword evidence="2" id="KW-0732">Signal</keyword>
<feature type="disulfide bond" evidence="5">
    <location>
        <begin position="3625"/>
        <end position="3635"/>
    </location>
</feature>
<dbReference type="CDD" id="cd00054">
    <property type="entry name" value="EGF_CA"/>
    <property type="match status" value="3"/>
</dbReference>
<feature type="domain" description="EGF-like" evidence="6">
    <location>
        <begin position="2183"/>
        <end position="2221"/>
    </location>
</feature>
<feature type="domain" description="EGF-like" evidence="6">
    <location>
        <begin position="4522"/>
        <end position="4561"/>
    </location>
</feature>
<dbReference type="VEuPathDB" id="VectorBase:ACON2_032544"/>
<name>A0A6E8WA44_ANOCL</name>
<dbReference type="SUPFAM" id="SSF90148">
    <property type="entry name" value="DPY module"/>
    <property type="match status" value="19"/>
</dbReference>
<feature type="domain" description="EGF-like" evidence="6">
    <location>
        <begin position="2598"/>
        <end position="2637"/>
    </location>
</feature>
<dbReference type="SMART" id="SM00181">
    <property type="entry name" value="EGF"/>
    <property type="match status" value="84"/>
</dbReference>
<dbReference type="PANTHER" id="PTHR22963:SF39">
    <property type="entry name" value="DUMPY"/>
    <property type="match status" value="1"/>
</dbReference>
<dbReference type="PROSITE" id="PS50026">
    <property type="entry name" value="EGF_3"/>
    <property type="match status" value="47"/>
</dbReference>
<dbReference type="InterPro" id="IPR009030">
    <property type="entry name" value="Growth_fac_rcpt_cys_sf"/>
</dbReference>
<dbReference type="FunFam" id="2.10.25.10:FF:000038">
    <property type="entry name" value="Fibrillin 2"/>
    <property type="match status" value="4"/>
</dbReference>
<dbReference type="Pfam" id="PF12662">
    <property type="entry name" value="cEGF"/>
    <property type="match status" value="1"/>
</dbReference>
<evidence type="ECO:0000256" key="4">
    <source>
        <dbReference type="ARBA" id="ARBA00023157"/>
    </source>
</evidence>
<feature type="domain" description="EGF-like" evidence="6">
    <location>
        <begin position="4369"/>
        <end position="4406"/>
    </location>
</feature>
<keyword evidence="4 5" id="KW-1015">Disulfide bond</keyword>
<feature type="domain" description="EGF-like" evidence="6">
    <location>
        <begin position="3776"/>
        <end position="3814"/>
    </location>
</feature>
<feature type="domain" description="EGF-like" evidence="6">
    <location>
        <begin position="4048"/>
        <end position="4085"/>
    </location>
</feature>
<feature type="domain" description="EGF-like" evidence="6">
    <location>
        <begin position="1654"/>
        <end position="1695"/>
    </location>
</feature>
<feature type="domain" description="EGF-like" evidence="6">
    <location>
        <begin position="3348"/>
        <end position="3386"/>
    </location>
</feature>
<feature type="disulfide bond" evidence="5">
    <location>
        <begin position="4691"/>
        <end position="4701"/>
    </location>
</feature>
<evidence type="ECO:0000313" key="9">
    <source>
        <dbReference type="Proteomes" id="UP001105220"/>
    </source>
</evidence>
<dbReference type="InterPro" id="IPR026823">
    <property type="entry name" value="cEGF"/>
</dbReference>
<evidence type="ECO:0000259" key="7">
    <source>
        <dbReference type="PROSITE" id="PS51390"/>
    </source>
</evidence>
<feature type="domain" description="EGF-like" evidence="6">
    <location>
        <begin position="1442"/>
        <end position="1481"/>
    </location>
</feature>
<dbReference type="InterPro" id="IPR018097">
    <property type="entry name" value="EGF_Ca-bd_CS"/>
</dbReference>
<dbReference type="PROSITE" id="PS00010">
    <property type="entry name" value="ASX_HYDROXYL"/>
    <property type="match status" value="5"/>
</dbReference>
<dbReference type="InterPro" id="IPR000742">
    <property type="entry name" value="EGF"/>
</dbReference>
<feature type="domain" description="EGF-like" evidence="6">
    <location>
        <begin position="2920"/>
        <end position="2959"/>
    </location>
</feature>
<dbReference type="InterPro" id="IPR001881">
    <property type="entry name" value="EGF-like_Ca-bd_dom"/>
</dbReference>
<dbReference type="Gene3D" id="2.10.25.10">
    <property type="entry name" value="Laminin"/>
    <property type="match status" value="8"/>
</dbReference>
<dbReference type="EnsemblMetazoa" id="ACON029234-RA">
    <property type="protein sequence ID" value="ACON029234-PA"/>
    <property type="gene ID" value="ACON029234"/>
</dbReference>
<keyword evidence="1 5" id="KW-0245">EGF-like domain</keyword>
<dbReference type="Pfam" id="PF21164">
    <property type="entry name" value="Dumpy_DPY"/>
    <property type="match status" value="28"/>
</dbReference>
<dbReference type="PROSITE" id="PS01186">
    <property type="entry name" value="EGF_2"/>
    <property type="match status" value="32"/>
</dbReference>
<feature type="domain" description="EGF-like" evidence="6">
    <location>
        <begin position="3669"/>
        <end position="3707"/>
    </location>
</feature>
<evidence type="ECO:0000256" key="5">
    <source>
        <dbReference type="PROSITE-ProRule" id="PRU00076"/>
    </source>
</evidence>
<feature type="domain" description="EGF-like" evidence="6">
    <location>
        <begin position="2076"/>
        <end position="2115"/>
    </location>
</feature>
<feature type="domain" description="EGF-like" evidence="6">
    <location>
        <begin position="1760"/>
        <end position="1799"/>
    </location>
</feature>
<feature type="domain" description="EGF-like" evidence="6">
    <location>
        <begin position="3942"/>
        <end position="3979"/>
    </location>
</feature>
<dbReference type="PROSITE" id="PS51390">
    <property type="entry name" value="WAP"/>
    <property type="match status" value="1"/>
</dbReference>
<feature type="domain" description="EGF-like" evidence="6">
    <location>
        <begin position="4200"/>
        <end position="4233"/>
    </location>
</feature>
<dbReference type="VEuPathDB" id="VectorBase:ACMO_008666"/>
<feature type="domain" description="EGF-like" evidence="6">
    <location>
        <begin position="1525"/>
        <end position="1567"/>
    </location>
</feature>
<feature type="disulfide bond" evidence="5">
    <location>
        <begin position="3304"/>
        <end position="3314"/>
    </location>
</feature>
<feature type="domain" description="EGF-like" evidence="6">
    <location>
        <begin position="3882"/>
        <end position="3921"/>
    </location>
</feature>
<feature type="domain" description="EGF-like" evidence="6">
    <location>
        <begin position="3622"/>
        <end position="3659"/>
    </location>
</feature>
<feature type="domain" description="EGF-like" evidence="6">
    <location>
        <begin position="4688"/>
        <end position="4725"/>
    </location>
</feature>
<evidence type="ECO:0008006" key="10">
    <source>
        <dbReference type="Google" id="ProtNLM"/>
    </source>
</evidence>
<feature type="domain" description="EGF-like" evidence="6">
    <location>
        <begin position="3407"/>
        <end position="3444"/>
    </location>
</feature>